<reference evidence="5" key="1">
    <citation type="submission" date="2021-03" db="EMBL/GenBank/DDBJ databases">
        <title>Comparative genomics and phylogenomic investigation of the class Geoglossomycetes provide insights into ecological specialization and systematics.</title>
        <authorList>
            <person name="Melie T."/>
            <person name="Pirro S."/>
            <person name="Miller A.N."/>
            <person name="Quandt A."/>
        </authorList>
    </citation>
    <scope>NUCLEOTIDE SEQUENCE</scope>
    <source>
        <strain evidence="5">CAQ_001_2017</strain>
    </source>
</reference>
<organism evidence="5 6">
    <name type="scientific">Trichoglossum hirsutum</name>
    <dbReference type="NCBI Taxonomy" id="265104"/>
    <lineage>
        <taxon>Eukaryota</taxon>
        <taxon>Fungi</taxon>
        <taxon>Dikarya</taxon>
        <taxon>Ascomycota</taxon>
        <taxon>Pezizomycotina</taxon>
        <taxon>Geoglossomycetes</taxon>
        <taxon>Geoglossales</taxon>
        <taxon>Geoglossaceae</taxon>
        <taxon>Trichoglossum</taxon>
    </lineage>
</organism>
<dbReference type="GO" id="GO:0005829">
    <property type="term" value="C:cytosol"/>
    <property type="evidence" value="ECO:0007669"/>
    <property type="project" value="TreeGrafter"/>
</dbReference>
<gene>
    <name evidence="5" type="ORF">GP486_005683</name>
</gene>
<evidence type="ECO:0000259" key="4">
    <source>
        <dbReference type="PROSITE" id="PS51462"/>
    </source>
</evidence>
<dbReference type="GO" id="GO:0019693">
    <property type="term" value="P:ribose phosphate metabolic process"/>
    <property type="evidence" value="ECO:0007669"/>
    <property type="project" value="TreeGrafter"/>
</dbReference>
<evidence type="ECO:0000256" key="2">
    <source>
        <dbReference type="RuleBase" id="RU003476"/>
    </source>
</evidence>
<evidence type="ECO:0000313" key="6">
    <source>
        <dbReference type="Proteomes" id="UP000750711"/>
    </source>
</evidence>
<name>A0A9P8L8X6_9PEZI</name>
<evidence type="ECO:0000256" key="3">
    <source>
        <dbReference type="SAM" id="MobiDB-lite"/>
    </source>
</evidence>
<dbReference type="InterPro" id="IPR000086">
    <property type="entry name" value="NUDIX_hydrolase_dom"/>
</dbReference>
<dbReference type="SUPFAM" id="SSF55811">
    <property type="entry name" value="Nudix"/>
    <property type="match status" value="1"/>
</dbReference>
<dbReference type="InterPro" id="IPR020476">
    <property type="entry name" value="Nudix_hydrolase"/>
</dbReference>
<dbReference type="CDD" id="cd18888">
    <property type="entry name" value="NUDIX_ADPRase_Nudt5"/>
    <property type="match status" value="1"/>
</dbReference>
<dbReference type="GO" id="GO:0047631">
    <property type="term" value="F:ADP-ribose diphosphatase activity"/>
    <property type="evidence" value="ECO:0007669"/>
    <property type="project" value="TreeGrafter"/>
</dbReference>
<proteinExistence type="inferred from homology"/>
<comment type="caution">
    <text evidence="5">The sequence shown here is derived from an EMBL/GenBank/DDBJ whole genome shotgun (WGS) entry which is preliminary data.</text>
</comment>
<feature type="compositionally biased region" description="Basic and acidic residues" evidence="3">
    <location>
        <begin position="19"/>
        <end position="33"/>
    </location>
</feature>
<dbReference type="InterPro" id="IPR015797">
    <property type="entry name" value="NUDIX_hydrolase-like_dom_sf"/>
</dbReference>
<dbReference type="Gene3D" id="3.90.79.10">
    <property type="entry name" value="Nucleoside Triphosphate Pyrophosphohydrolase"/>
    <property type="match status" value="1"/>
</dbReference>
<dbReference type="PROSITE" id="PS51462">
    <property type="entry name" value="NUDIX"/>
    <property type="match status" value="1"/>
</dbReference>
<evidence type="ECO:0000313" key="5">
    <source>
        <dbReference type="EMBL" id="KAH0556394.1"/>
    </source>
</evidence>
<dbReference type="PANTHER" id="PTHR11839">
    <property type="entry name" value="UDP/ADP-SUGAR PYROPHOSPHATASE"/>
    <property type="match status" value="1"/>
</dbReference>
<dbReference type="GO" id="GO:0006753">
    <property type="term" value="P:nucleoside phosphate metabolic process"/>
    <property type="evidence" value="ECO:0007669"/>
    <property type="project" value="TreeGrafter"/>
</dbReference>
<comment type="similarity">
    <text evidence="2">Belongs to the Nudix hydrolase family.</text>
</comment>
<accession>A0A9P8L8X6</accession>
<dbReference type="PROSITE" id="PS00893">
    <property type="entry name" value="NUDIX_BOX"/>
    <property type="match status" value="1"/>
</dbReference>
<protein>
    <recommendedName>
        <fullName evidence="4">Nudix hydrolase domain-containing protein</fullName>
    </recommendedName>
</protein>
<evidence type="ECO:0000256" key="1">
    <source>
        <dbReference type="ARBA" id="ARBA00022801"/>
    </source>
</evidence>
<dbReference type="PRINTS" id="PR00502">
    <property type="entry name" value="NUDIXFAMILY"/>
</dbReference>
<dbReference type="FunFam" id="3.90.79.10:FF:000016">
    <property type="entry name" value="ADP-sugar pyrophosphatase isoform X1"/>
    <property type="match status" value="1"/>
</dbReference>
<dbReference type="Pfam" id="PF00293">
    <property type="entry name" value="NUDIX"/>
    <property type="match status" value="1"/>
</dbReference>
<dbReference type="InterPro" id="IPR020084">
    <property type="entry name" value="NUDIX_hydrolase_CS"/>
</dbReference>
<feature type="domain" description="Nudix hydrolase" evidence="4">
    <location>
        <begin position="38"/>
        <end position="209"/>
    </location>
</feature>
<dbReference type="Proteomes" id="UP000750711">
    <property type="component" value="Unassembled WGS sequence"/>
</dbReference>
<sequence length="224" mass="24390">MSAAEAKVLSREPITYKDPNGKARTWESAERRTRPVNSSVDGVGIIAILEKTTGPELLLQKQFRPPVGKVCIEVPAGLIDAGESLEQCAVRELKEETGYVGQVVGDGSGVSPLMFNGMWGFPAMNPHGVLVDCRPKTLTSHPNNLDPGFCNTNLNVVHVSIDMSTEENKNPKPELESGEFIEVFSVPLSNLYSEVRKLEKDGFAIDARVGTLAEGLEVAKKWKL</sequence>
<dbReference type="AlphaFoldDB" id="A0A9P8L8X6"/>
<feature type="region of interest" description="Disordered" evidence="3">
    <location>
        <begin position="1"/>
        <end position="34"/>
    </location>
</feature>
<dbReference type="EMBL" id="JAGHQM010001112">
    <property type="protein sequence ID" value="KAH0556394.1"/>
    <property type="molecule type" value="Genomic_DNA"/>
</dbReference>
<keyword evidence="6" id="KW-1185">Reference proteome</keyword>
<dbReference type="PANTHER" id="PTHR11839:SF1">
    <property type="entry name" value="ADP-SUGAR PYROPHOSPHATASE"/>
    <property type="match status" value="1"/>
</dbReference>
<keyword evidence="1 2" id="KW-0378">Hydrolase</keyword>
<dbReference type="GO" id="GO:0005634">
    <property type="term" value="C:nucleus"/>
    <property type="evidence" value="ECO:0007669"/>
    <property type="project" value="TreeGrafter"/>
</dbReference>